<dbReference type="Pfam" id="PF07589">
    <property type="entry name" value="PEP-CTERM"/>
    <property type="match status" value="1"/>
</dbReference>
<dbReference type="Proteomes" id="UP000216107">
    <property type="component" value="Unassembled WGS sequence"/>
</dbReference>
<dbReference type="EMBL" id="MDUX01000026">
    <property type="protein sequence ID" value="KAF7599173.1"/>
    <property type="molecule type" value="Genomic_DNA"/>
</dbReference>
<reference evidence="3 4" key="2">
    <citation type="submission" date="2017-07" db="EMBL/GenBank/DDBJ databases">
        <title>Candidatus Dactylopiibacterium carminicum, a nitrogen-fixing symbiont of the cochineal insect Dactylopius coccus and Dactylopius opuntiae (Hemiptera: Coccoidea: Dactylopiidae).</title>
        <authorList>
            <person name="Vera A."/>
        </authorList>
    </citation>
    <scope>NUCLEOTIDE SEQUENCE [LARGE SCALE GENOMIC DNA]</scope>
    <source>
        <strain evidence="3 4">NFDCM</strain>
    </source>
</reference>
<dbReference type="EMBL" id="NMRN01000020">
    <property type="protein sequence ID" value="PAS93255.1"/>
    <property type="molecule type" value="Genomic_DNA"/>
</dbReference>
<sequence>MPTTPMCRTSVSNPIFPAATISLPASVVLPDLRFPAATSLRPAAAATTPFTLVAQLSKTGGSTTYNSLTVSFYDAANNLVGSTTATGNSGLSSISTLGLRSANLDAGDSVTVSGLKLGTTLAAVSPVPEASTYAMMLAGLAMMGFIARRRIRD</sequence>
<dbReference type="Proteomes" id="UP000623509">
    <property type="component" value="Unassembled WGS sequence"/>
</dbReference>
<dbReference type="InterPro" id="IPR013424">
    <property type="entry name" value="Ice-binding_C"/>
</dbReference>
<gene>
    <name evidence="2" type="ORF">BGI27_09330</name>
    <name evidence="3" type="ORF">CGU29_08425</name>
</gene>
<evidence type="ECO:0000313" key="5">
    <source>
        <dbReference type="Proteomes" id="UP000623509"/>
    </source>
</evidence>
<evidence type="ECO:0000313" key="2">
    <source>
        <dbReference type="EMBL" id="KAF7599173.1"/>
    </source>
</evidence>
<dbReference type="NCBIfam" id="TIGR02595">
    <property type="entry name" value="PEP_CTERM"/>
    <property type="match status" value="1"/>
</dbReference>
<evidence type="ECO:0000313" key="3">
    <source>
        <dbReference type="EMBL" id="PAS93255.1"/>
    </source>
</evidence>
<reference evidence="2 5" key="1">
    <citation type="submission" date="2016-08" db="EMBL/GenBank/DDBJ databases">
        <title>Candidatus Dactylopiibacterium carminicum genome sequence.</title>
        <authorList>
            <person name="Ramirez-Puebla S.T."/>
            <person name="Ormeno-Orrillo E."/>
            <person name="Vera-Ponce De Leon A."/>
            <person name="Luis L."/>
            <person name="Sanchez-Flores A."/>
            <person name="Monica R."/>
            <person name="Martinez-Romero E."/>
        </authorList>
    </citation>
    <scope>NUCLEOTIDE SEQUENCE [LARGE SCALE GENOMIC DNA]</scope>
    <source>
        <strain evidence="2">END1</strain>
    </source>
</reference>
<comment type="caution">
    <text evidence="3">The sequence shown here is derived from an EMBL/GenBank/DDBJ whole genome shotgun (WGS) entry which is preliminary data.</text>
</comment>
<organism evidence="3 4">
    <name type="scientific">Candidatus Dactylopiibacterium carminicum</name>
    <dbReference type="NCBI Taxonomy" id="857335"/>
    <lineage>
        <taxon>Bacteria</taxon>
        <taxon>Pseudomonadati</taxon>
        <taxon>Pseudomonadota</taxon>
        <taxon>Betaproteobacteria</taxon>
        <taxon>Rhodocyclales</taxon>
        <taxon>Rhodocyclaceae</taxon>
        <taxon>Candidatus Dactylopiibacterium</taxon>
    </lineage>
</organism>
<evidence type="ECO:0000313" key="4">
    <source>
        <dbReference type="Proteomes" id="UP000216107"/>
    </source>
</evidence>
<evidence type="ECO:0000259" key="1">
    <source>
        <dbReference type="Pfam" id="PF07589"/>
    </source>
</evidence>
<protein>
    <submittedName>
        <fullName evidence="2">PEP-CTERM sorting domain-containing protein</fullName>
    </submittedName>
</protein>
<dbReference type="AlphaFoldDB" id="A0A272ET23"/>
<keyword evidence="5" id="KW-1185">Reference proteome</keyword>
<name>A0A272ET23_9RHOO</name>
<proteinExistence type="predicted"/>
<accession>A0A272ET23</accession>
<feature type="domain" description="Ice-binding protein C-terminal" evidence="1">
    <location>
        <begin position="126"/>
        <end position="150"/>
    </location>
</feature>